<evidence type="ECO:0000313" key="1">
    <source>
        <dbReference type="EMBL" id="VDM29025.1"/>
    </source>
</evidence>
<sequence length="59" mass="6870">MCGVELEKPSLSYIDHAIVIDTDFSYDLPHFVSKFKAYIKAEVEKAKKKQQLDDEEQYS</sequence>
<dbReference type="WBParaSite" id="TCNE_0000330801-mRNA-1">
    <property type="protein sequence ID" value="TCNE_0000330801-mRNA-1"/>
    <property type="gene ID" value="TCNE_0000330801"/>
</dbReference>
<keyword evidence="2" id="KW-1185">Reference proteome</keyword>
<protein>
    <submittedName>
        <fullName evidence="3">Cytosolic protein</fullName>
    </submittedName>
</protein>
<gene>
    <name evidence="1" type="ORF">TCNE_LOCUS3308</name>
</gene>
<dbReference type="AlphaFoldDB" id="A0A183U488"/>
<evidence type="ECO:0000313" key="3">
    <source>
        <dbReference type="WBParaSite" id="TCNE_0000330801-mRNA-1"/>
    </source>
</evidence>
<reference evidence="1 2" key="2">
    <citation type="submission" date="2018-11" db="EMBL/GenBank/DDBJ databases">
        <authorList>
            <consortium name="Pathogen Informatics"/>
        </authorList>
    </citation>
    <scope>NUCLEOTIDE SEQUENCE [LARGE SCALE GENOMIC DNA]</scope>
</reference>
<proteinExistence type="predicted"/>
<name>A0A183U488_TOXCA</name>
<organism evidence="2 3">
    <name type="scientific">Toxocara canis</name>
    <name type="common">Canine roundworm</name>
    <dbReference type="NCBI Taxonomy" id="6265"/>
    <lineage>
        <taxon>Eukaryota</taxon>
        <taxon>Metazoa</taxon>
        <taxon>Ecdysozoa</taxon>
        <taxon>Nematoda</taxon>
        <taxon>Chromadorea</taxon>
        <taxon>Rhabditida</taxon>
        <taxon>Spirurina</taxon>
        <taxon>Ascaridomorpha</taxon>
        <taxon>Ascaridoidea</taxon>
        <taxon>Toxocaridae</taxon>
        <taxon>Toxocara</taxon>
    </lineage>
</organism>
<accession>A0A183U488</accession>
<reference evidence="3" key="1">
    <citation type="submission" date="2016-06" db="UniProtKB">
        <authorList>
            <consortium name="WormBaseParasite"/>
        </authorList>
    </citation>
    <scope>IDENTIFICATION</scope>
</reference>
<dbReference type="Proteomes" id="UP000050794">
    <property type="component" value="Unassembled WGS sequence"/>
</dbReference>
<dbReference type="EMBL" id="UYWY01004098">
    <property type="protein sequence ID" value="VDM29025.1"/>
    <property type="molecule type" value="Genomic_DNA"/>
</dbReference>
<evidence type="ECO:0000313" key="2">
    <source>
        <dbReference type="Proteomes" id="UP000050794"/>
    </source>
</evidence>